<dbReference type="NCBIfam" id="NF045996">
    <property type="entry name" value="MAG0920_fam"/>
    <property type="match status" value="1"/>
</dbReference>
<feature type="transmembrane region" description="Helical" evidence="1">
    <location>
        <begin position="109"/>
        <end position="133"/>
    </location>
</feature>
<feature type="transmembrane region" description="Helical" evidence="1">
    <location>
        <begin position="73"/>
        <end position="97"/>
    </location>
</feature>
<dbReference type="PATRIC" id="fig|496833.3.peg.307"/>
<gene>
    <name evidence="2" type="ordered locus">MBIO_0713</name>
</gene>
<organism evidence="2 3">
    <name type="scientific">Mycoplasmopsis fermentans (strain ATCC 19989 / NBRC 14854 / NCTC 10117 / PG18)</name>
    <name type="common">Mycoplasma fermentans</name>
    <dbReference type="NCBI Taxonomy" id="496833"/>
    <lineage>
        <taxon>Bacteria</taxon>
        <taxon>Bacillati</taxon>
        <taxon>Mycoplasmatota</taxon>
        <taxon>Mycoplasmoidales</taxon>
        <taxon>Metamycoplasmataceae</taxon>
        <taxon>Mycoplasmopsis</taxon>
    </lineage>
</organism>
<sequence length="253" mass="30469">MIYYSLFRKLKMIWLVIIICFITLMPLFIDSILVKQNTFKKILYFCLTVRPNCISNEIKLQDFVIKNQQKYQLFYMLGSLGWLLIEILIALLVGLLWKPNIKYYDSLAYYWIIFGGSTFLVICFILIQINIFVKTTKWLKFNNNLNDENLYEKKINSETNKTQFDFSLGQKYHYNSLPNEKSLVSFFFRSVDFYIKYPENFENLSPKKQRKLVYANSIFDFENTKPDKLTYFDINMFKDTFIKYQIIQNNKND</sequence>
<dbReference type="EMBL" id="AP009608">
    <property type="protein sequence ID" value="BAH69978.1"/>
    <property type="molecule type" value="Genomic_DNA"/>
</dbReference>
<dbReference type="AlphaFoldDB" id="C4XFQ6"/>
<keyword evidence="1" id="KW-0812">Transmembrane</keyword>
<name>C4XFQ6_MYCFP</name>
<reference evidence="2 3" key="1">
    <citation type="journal article" date="2009" name="Curr. Microbiol.">
        <title>Molecular cloning and expression of a novel cholinephosphotransferase involved in glycoglycerophospholipid biosynthesis of Mycoplasma fermentans.</title>
        <authorList>
            <person name="Ishida N."/>
            <person name="Irikura D."/>
            <person name="Matsuda K."/>
            <person name="Sato S."/>
            <person name="Asano K."/>
        </authorList>
    </citation>
    <scope>NUCLEOTIDE SEQUENCE [LARGE SCALE GENOMIC DNA]</scope>
    <source>
        <strain evidence="3">ATCC 19989 / NBRC 14854 / NCTC 10117 / PG18</strain>
    </source>
</reference>
<keyword evidence="1" id="KW-1133">Transmembrane helix</keyword>
<dbReference type="HOGENOM" id="CLU_1146208_0_0_14"/>
<evidence type="ECO:0000313" key="2">
    <source>
        <dbReference type="EMBL" id="BAH69978.1"/>
    </source>
</evidence>
<feature type="transmembrane region" description="Helical" evidence="1">
    <location>
        <begin position="12"/>
        <end position="34"/>
    </location>
</feature>
<keyword evidence="3" id="KW-1185">Reference proteome</keyword>
<evidence type="ECO:0000256" key="1">
    <source>
        <dbReference type="SAM" id="Phobius"/>
    </source>
</evidence>
<dbReference type="Proteomes" id="UP000006810">
    <property type="component" value="Chromosome"/>
</dbReference>
<keyword evidence="1" id="KW-0472">Membrane</keyword>
<protein>
    <recommendedName>
        <fullName evidence="4">Transmembrane protein</fullName>
    </recommendedName>
</protein>
<evidence type="ECO:0000313" key="3">
    <source>
        <dbReference type="Proteomes" id="UP000006810"/>
    </source>
</evidence>
<accession>C4XFQ6</accession>
<proteinExistence type="predicted"/>
<dbReference type="KEGG" id="mfp:MBIO_0713"/>
<dbReference type="eggNOG" id="ENOG5030N3K">
    <property type="taxonomic scope" value="Bacteria"/>
</dbReference>
<evidence type="ECO:0008006" key="4">
    <source>
        <dbReference type="Google" id="ProtNLM"/>
    </source>
</evidence>